<reference evidence="11 12" key="1">
    <citation type="submission" date="2019-02" db="EMBL/GenBank/DDBJ databases">
        <title>Draft genome sequences of novel Actinobacteria.</title>
        <authorList>
            <person name="Sahin N."/>
            <person name="Ay H."/>
            <person name="Saygin H."/>
        </authorList>
    </citation>
    <scope>NUCLEOTIDE SEQUENCE [LARGE SCALE GENOMIC DNA]</scope>
    <source>
        <strain evidence="11 12">8K307</strain>
    </source>
</reference>
<dbReference type="Gene3D" id="1.20.5.1930">
    <property type="match status" value="1"/>
</dbReference>
<dbReference type="PANTHER" id="PTHR24421">
    <property type="entry name" value="NITRATE/NITRITE SENSOR PROTEIN NARX-RELATED"/>
    <property type="match status" value="1"/>
</dbReference>
<dbReference type="InterPro" id="IPR036890">
    <property type="entry name" value="HATPase_C_sf"/>
</dbReference>
<keyword evidence="4" id="KW-0808">Transferase</keyword>
<dbReference type="InterPro" id="IPR003594">
    <property type="entry name" value="HATPase_dom"/>
</dbReference>
<keyword evidence="9" id="KW-1133">Transmembrane helix</keyword>
<organism evidence="11 12">
    <name type="scientific">Jiangella aurantiaca</name>
    <dbReference type="NCBI Taxonomy" id="2530373"/>
    <lineage>
        <taxon>Bacteria</taxon>
        <taxon>Bacillati</taxon>
        <taxon>Actinomycetota</taxon>
        <taxon>Actinomycetes</taxon>
        <taxon>Jiangellales</taxon>
        <taxon>Jiangellaceae</taxon>
        <taxon>Jiangella</taxon>
    </lineage>
</organism>
<dbReference type="Gene3D" id="3.30.565.10">
    <property type="entry name" value="Histidine kinase-like ATPase, C-terminal domain"/>
    <property type="match status" value="1"/>
</dbReference>
<dbReference type="SUPFAM" id="SSF55874">
    <property type="entry name" value="ATPase domain of HSP90 chaperone/DNA topoisomerase II/histidine kinase"/>
    <property type="match status" value="1"/>
</dbReference>
<dbReference type="AlphaFoldDB" id="A0A4R5A4L4"/>
<proteinExistence type="predicted"/>
<evidence type="ECO:0000256" key="6">
    <source>
        <dbReference type="ARBA" id="ARBA00022777"/>
    </source>
</evidence>
<evidence type="ECO:0000256" key="7">
    <source>
        <dbReference type="ARBA" id="ARBA00022840"/>
    </source>
</evidence>
<dbReference type="EC" id="2.7.13.3" evidence="2"/>
<comment type="caution">
    <text evidence="11">The sequence shown here is derived from an EMBL/GenBank/DDBJ whole genome shotgun (WGS) entry which is preliminary data.</text>
</comment>
<evidence type="ECO:0000256" key="9">
    <source>
        <dbReference type="SAM" id="Phobius"/>
    </source>
</evidence>
<evidence type="ECO:0000256" key="8">
    <source>
        <dbReference type="ARBA" id="ARBA00023012"/>
    </source>
</evidence>
<feature type="domain" description="Histidine kinase/HSP90-like ATPase" evidence="10">
    <location>
        <begin position="293"/>
        <end position="384"/>
    </location>
</feature>
<evidence type="ECO:0000256" key="4">
    <source>
        <dbReference type="ARBA" id="ARBA00022679"/>
    </source>
</evidence>
<comment type="catalytic activity">
    <reaction evidence="1">
        <text>ATP + protein L-histidine = ADP + protein N-phospho-L-histidine.</text>
        <dbReference type="EC" id="2.7.13.3"/>
    </reaction>
</comment>
<dbReference type="Pfam" id="PF23539">
    <property type="entry name" value="DUF7134"/>
    <property type="match status" value="1"/>
</dbReference>
<dbReference type="GO" id="GO:0016020">
    <property type="term" value="C:membrane"/>
    <property type="evidence" value="ECO:0007669"/>
    <property type="project" value="InterPro"/>
</dbReference>
<gene>
    <name evidence="11" type="ORF">E1262_22150</name>
</gene>
<protein>
    <recommendedName>
        <fullName evidence="2">histidine kinase</fullName>
        <ecNumber evidence="2">2.7.13.3</ecNumber>
    </recommendedName>
</protein>
<dbReference type="InterPro" id="IPR055558">
    <property type="entry name" value="DUF7134"/>
</dbReference>
<keyword evidence="7" id="KW-0067">ATP-binding</keyword>
<keyword evidence="5" id="KW-0547">Nucleotide-binding</keyword>
<dbReference type="InterPro" id="IPR011712">
    <property type="entry name" value="Sig_transdc_His_kin_sub3_dim/P"/>
</dbReference>
<dbReference type="Pfam" id="PF07730">
    <property type="entry name" value="HisKA_3"/>
    <property type="match status" value="1"/>
</dbReference>
<evidence type="ECO:0000259" key="10">
    <source>
        <dbReference type="SMART" id="SM00387"/>
    </source>
</evidence>
<feature type="transmembrane region" description="Helical" evidence="9">
    <location>
        <begin position="106"/>
        <end position="134"/>
    </location>
</feature>
<keyword evidence="12" id="KW-1185">Reference proteome</keyword>
<dbReference type="OrthoDB" id="227596at2"/>
<keyword evidence="3" id="KW-0597">Phosphoprotein</keyword>
<dbReference type="CDD" id="cd16917">
    <property type="entry name" value="HATPase_UhpB-NarQ-NarX-like"/>
    <property type="match status" value="1"/>
</dbReference>
<evidence type="ECO:0000256" key="1">
    <source>
        <dbReference type="ARBA" id="ARBA00000085"/>
    </source>
</evidence>
<evidence type="ECO:0000256" key="3">
    <source>
        <dbReference type="ARBA" id="ARBA00022553"/>
    </source>
</evidence>
<dbReference type="GO" id="GO:0005524">
    <property type="term" value="F:ATP binding"/>
    <property type="evidence" value="ECO:0007669"/>
    <property type="project" value="UniProtKB-KW"/>
</dbReference>
<feature type="transmembrane region" description="Helical" evidence="9">
    <location>
        <begin position="50"/>
        <end position="70"/>
    </location>
</feature>
<dbReference type="GO" id="GO:0000155">
    <property type="term" value="F:phosphorelay sensor kinase activity"/>
    <property type="evidence" value="ECO:0007669"/>
    <property type="project" value="InterPro"/>
</dbReference>
<dbReference type="InterPro" id="IPR050482">
    <property type="entry name" value="Sensor_HK_TwoCompSys"/>
</dbReference>
<dbReference type="Pfam" id="PF02518">
    <property type="entry name" value="HATPase_c"/>
    <property type="match status" value="1"/>
</dbReference>
<dbReference type="GO" id="GO:0046983">
    <property type="term" value="F:protein dimerization activity"/>
    <property type="evidence" value="ECO:0007669"/>
    <property type="project" value="InterPro"/>
</dbReference>
<keyword evidence="9" id="KW-0472">Membrane</keyword>
<dbReference type="Proteomes" id="UP000295217">
    <property type="component" value="Unassembled WGS sequence"/>
</dbReference>
<feature type="transmembrane region" description="Helical" evidence="9">
    <location>
        <begin position="24"/>
        <end position="44"/>
    </location>
</feature>
<dbReference type="EMBL" id="SMLB01000039">
    <property type="protein sequence ID" value="TDD66455.1"/>
    <property type="molecule type" value="Genomic_DNA"/>
</dbReference>
<sequence length="386" mass="39862">MSGDRGTGPRSAAARRNCSRDATCADVLLAAGTGLLVVLTTVIGEGDPVGLRPVPAAGWLLMFVGCGALTFRRRFPVAVGVVTLLASTIYYPAINPDGALLVTLIIALYTLASAGRIVAAAVIGGLAIAGSAFGEYGTDASPLGDAGMFMLVSWLVAAVAIGAVMHSTRREREEALRRRATEERLRIARELHDVLGHNISLINVQAGAALHALSRDGADGPAAEALTAIKETSREALRELRGTLGVLRQVDEEAPTAPAPGLRRLPELAERSRAAGLSVDVRTDGDPVGLRPAVDLAAYRIVQEALTNVTRHAGAGRVTVRIGYGRDDVLVDVSDDGRGAGARAGGGSGIDGMRSRAEALGGSLEASDRPEGGFRVTARLPYGGAA</sequence>
<dbReference type="PANTHER" id="PTHR24421:SF10">
    <property type="entry name" value="NITRATE_NITRITE SENSOR PROTEIN NARQ"/>
    <property type="match status" value="1"/>
</dbReference>
<keyword evidence="9" id="KW-0812">Transmembrane</keyword>
<evidence type="ECO:0000313" key="11">
    <source>
        <dbReference type="EMBL" id="TDD66455.1"/>
    </source>
</evidence>
<evidence type="ECO:0000313" key="12">
    <source>
        <dbReference type="Proteomes" id="UP000295217"/>
    </source>
</evidence>
<evidence type="ECO:0000256" key="5">
    <source>
        <dbReference type="ARBA" id="ARBA00022741"/>
    </source>
</evidence>
<keyword evidence="8" id="KW-0902">Two-component regulatory system</keyword>
<feature type="transmembrane region" description="Helical" evidence="9">
    <location>
        <begin position="146"/>
        <end position="165"/>
    </location>
</feature>
<evidence type="ECO:0000256" key="2">
    <source>
        <dbReference type="ARBA" id="ARBA00012438"/>
    </source>
</evidence>
<feature type="transmembrane region" description="Helical" evidence="9">
    <location>
        <begin position="77"/>
        <end position="94"/>
    </location>
</feature>
<keyword evidence="6 11" id="KW-0418">Kinase</keyword>
<accession>A0A4R5A4L4</accession>
<name>A0A4R5A4L4_9ACTN</name>
<dbReference type="SMART" id="SM00387">
    <property type="entry name" value="HATPase_c"/>
    <property type="match status" value="1"/>
</dbReference>